<sequence>MTTDSQHPVQAAPAIPRHFGLDWLRIGAFALLILYHIGMMFVTGGWLVKTDAPIEALSYPMLFVSPWRLGVLFIVSGYAARAMITKAGLLDIFAAERSKRLLIPLLFAMIFIIPPQSWVTLQFNHGYESGFWSFWLHDYFRVAPLHGVTLPAWEHLWFVFYLWLYTMLLVAGLVLIPAQARQMLGGLFDRLATGWRLLWMPLLYLIPMRIGLTFTTGESHGLFNDWVSDFILLPMFLFGFGLAGAPALWLAIARLWRPALVLSLVAYLVLAAVETAYPGTSTPPHATMALNRAAQAAMLWGMALVMLRLADTMLDRDHRWRARLSEAVFPFYIIHQSAIVLIGWWLLPLSLSPLAQFAAILAGTAASCWLFYDIGRRIGWLRPLIGLRALTRPMDASPSPVTGTARSPR</sequence>
<feature type="transmembrane region" description="Helical" evidence="1">
    <location>
        <begin position="328"/>
        <end position="347"/>
    </location>
</feature>
<dbReference type="RefSeq" id="WP_221240343.1">
    <property type="nucleotide sequence ID" value="NZ_JACIJC010000001.1"/>
</dbReference>
<keyword evidence="1" id="KW-0472">Membrane</keyword>
<dbReference type="PANTHER" id="PTHR36927:SF3">
    <property type="entry name" value="GLUCANS BIOSYNTHESIS PROTEIN C"/>
    <property type="match status" value="1"/>
</dbReference>
<feature type="transmembrane region" description="Helical" evidence="1">
    <location>
        <begin position="353"/>
        <end position="372"/>
    </location>
</feature>
<feature type="transmembrane region" description="Helical" evidence="1">
    <location>
        <begin position="155"/>
        <end position="176"/>
    </location>
</feature>
<dbReference type="Proteomes" id="UP000549617">
    <property type="component" value="Unassembled WGS sequence"/>
</dbReference>
<dbReference type="AlphaFoldDB" id="A0A7W9AFI7"/>
<feature type="transmembrane region" description="Helical" evidence="1">
    <location>
        <begin position="101"/>
        <end position="119"/>
    </location>
</feature>
<feature type="transmembrane region" description="Helical" evidence="1">
    <location>
        <begin position="289"/>
        <end position="307"/>
    </location>
</feature>
<dbReference type="PANTHER" id="PTHR36927">
    <property type="entry name" value="BLR4337 PROTEIN"/>
    <property type="match status" value="1"/>
</dbReference>
<dbReference type="GO" id="GO:0016747">
    <property type="term" value="F:acyltransferase activity, transferring groups other than amino-acyl groups"/>
    <property type="evidence" value="ECO:0007669"/>
    <property type="project" value="InterPro"/>
</dbReference>
<keyword evidence="1" id="KW-1133">Transmembrane helix</keyword>
<evidence type="ECO:0000256" key="1">
    <source>
        <dbReference type="SAM" id="Phobius"/>
    </source>
</evidence>
<name>A0A7W9AFI7_9SPHN</name>
<organism evidence="3 4">
    <name type="scientific">Sphingobium boeckii</name>
    <dbReference type="NCBI Taxonomy" id="1082345"/>
    <lineage>
        <taxon>Bacteria</taxon>
        <taxon>Pseudomonadati</taxon>
        <taxon>Pseudomonadota</taxon>
        <taxon>Alphaproteobacteria</taxon>
        <taxon>Sphingomonadales</taxon>
        <taxon>Sphingomonadaceae</taxon>
        <taxon>Sphingobium</taxon>
    </lineage>
</organism>
<feature type="transmembrane region" description="Helical" evidence="1">
    <location>
        <begin position="26"/>
        <end position="47"/>
    </location>
</feature>
<gene>
    <name evidence="3" type="ORF">FHS49_000557</name>
</gene>
<proteinExistence type="predicted"/>
<keyword evidence="4" id="KW-1185">Reference proteome</keyword>
<comment type="caution">
    <text evidence="3">The sequence shown here is derived from an EMBL/GenBank/DDBJ whole genome shotgun (WGS) entry which is preliminary data.</text>
</comment>
<evidence type="ECO:0000313" key="3">
    <source>
        <dbReference type="EMBL" id="MBB5684566.1"/>
    </source>
</evidence>
<dbReference type="InterPro" id="IPR050623">
    <property type="entry name" value="Glucan_succinyl_AcylTrfase"/>
</dbReference>
<dbReference type="EMBL" id="JACIJC010000001">
    <property type="protein sequence ID" value="MBB5684566.1"/>
    <property type="molecule type" value="Genomic_DNA"/>
</dbReference>
<protein>
    <recommendedName>
        <fullName evidence="2">Acyltransferase 3 domain-containing protein</fullName>
    </recommendedName>
</protein>
<reference evidence="3 4" key="1">
    <citation type="submission" date="2020-08" db="EMBL/GenBank/DDBJ databases">
        <title>Genomic Encyclopedia of Type Strains, Phase IV (KMG-IV): sequencing the most valuable type-strain genomes for metagenomic binning, comparative biology and taxonomic classification.</title>
        <authorList>
            <person name="Goeker M."/>
        </authorList>
    </citation>
    <scope>NUCLEOTIDE SEQUENCE [LARGE SCALE GENOMIC DNA]</scope>
    <source>
        <strain evidence="3 4">DSM 25079</strain>
    </source>
</reference>
<feature type="transmembrane region" description="Helical" evidence="1">
    <location>
        <begin position="259"/>
        <end position="277"/>
    </location>
</feature>
<feature type="domain" description="Acyltransferase 3" evidence="2">
    <location>
        <begin position="20"/>
        <end position="372"/>
    </location>
</feature>
<dbReference type="Pfam" id="PF01757">
    <property type="entry name" value="Acyl_transf_3"/>
    <property type="match status" value="1"/>
</dbReference>
<feature type="transmembrane region" description="Helical" evidence="1">
    <location>
        <begin position="59"/>
        <end position="80"/>
    </location>
</feature>
<evidence type="ECO:0000313" key="4">
    <source>
        <dbReference type="Proteomes" id="UP000549617"/>
    </source>
</evidence>
<feature type="transmembrane region" description="Helical" evidence="1">
    <location>
        <begin position="230"/>
        <end position="252"/>
    </location>
</feature>
<feature type="transmembrane region" description="Helical" evidence="1">
    <location>
        <begin position="197"/>
        <end position="215"/>
    </location>
</feature>
<evidence type="ECO:0000259" key="2">
    <source>
        <dbReference type="Pfam" id="PF01757"/>
    </source>
</evidence>
<keyword evidence="1" id="KW-0812">Transmembrane</keyword>
<accession>A0A7W9AFI7</accession>
<dbReference type="InterPro" id="IPR002656">
    <property type="entry name" value="Acyl_transf_3_dom"/>
</dbReference>